<keyword evidence="3" id="KW-1185">Reference proteome</keyword>
<comment type="caution">
    <text evidence="2">The sequence shown here is derived from an EMBL/GenBank/DDBJ whole genome shotgun (WGS) entry which is preliminary data.</text>
</comment>
<evidence type="ECO:0000313" key="2">
    <source>
        <dbReference type="EMBL" id="KAK3241239.1"/>
    </source>
</evidence>
<evidence type="ECO:0000313" key="3">
    <source>
        <dbReference type="Proteomes" id="UP001190700"/>
    </source>
</evidence>
<reference evidence="2 3" key="1">
    <citation type="journal article" date="2015" name="Genome Biol. Evol.">
        <title>Comparative Genomics of a Bacterivorous Green Alga Reveals Evolutionary Causalities and Consequences of Phago-Mixotrophic Mode of Nutrition.</title>
        <authorList>
            <person name="Burns J.A."/>
            <person name="Paasch A."/>
            <person name="Narechania A."/>
            <person name="Kim E."/>
        </authorList>
    </citation>
    <scope>NUCLEOTIDE SEQUENCE [LARGE SCALE GENOMIC DNA]</scope>
    <source>
        <strain evidence="2 3">PLY_AMNH</strain>
    </source>
</reference>
<gene>
    <name evidence="2" type="ORF">CYMTET_48990</name>
</gene>
<dbReference type="AlphaFoldDB" id="A0AAE0EV04"/>
<feature type="compositionally biased region" description="Low complexity" evidence="1">
    <location>
        <begin position="128"/>
        <end position="139"/>
    </location>
</feature>
<dbReference type="EMBL" id="LGRX02033440">
    <property type="protein sequence ID" value="KAK3241239.1"/>
    <property type="molecule type" value="Genomic_DNA"/>
</dbReference>
<dbReference type="Proteomes" id="UP001190700">
    <property type="component" value="Unassembled WGS sequence"/>
</dbReference>
<feature type="region of interest" description="Disordered" evidence="1">
    <location>
        <begin position="116"/>
        <end position="139"/>
    </location>
</feature>
<accession>A0AAE0EV04</accession>
<sequence length="249" mass="27155">MDPLQYECALLRNIFGAIVSLNPRGKPDKVEIPLGFEEMSNSTFSMIIFPAEVDDYPPLVTFDFEARLHGAQLEQLEAAVIATHNSAAGEQYFVNLVCRIQDELEKMGFVLEEDDQTAVQPAGDETEGQSAGAETSSASGAIKEGSAVMLTILGQGTDGCLKIGDVGEVIKDDGSDTPFQVLANGDKYWYKRGQLQLACEGKVPGLPAAHYGERRAGGVRLGFWLTLSRRALWEGRRQCTKHKIKSKSL</sequence>
<protein>
    <submittedName>
        <fullName evidence="2">Uncharacterized protein</fullName>
    </submittedName>
</protein>
<organism evidence="2 3">
    <name type="scientific">Cymbomonas tetramitiformis</name>
    <dbReference type="NCBI Taxonomy" id="36881"/>
    <lineage>
        <taxon>Eukaryota</taxon>
        <taxon>Viridiplantae</taxon>
        <taxon>Chlorophyta</taxon>
        <taxon>Pyramimonadophyceae</taxon>
        <taxon>Pyramimonadales</taxon>
        <taxon>Pyramimonadaceae</taxon>
        <taxon>Cymbomonas</taxon>
    </lineage>
</organism>
<name>A0AAE0EV04_9CHLO</name>
<evidence type="ECO:0000256" key="1">
    <source>
        <dbReference type="SAM" id="MobiDB-lite"/>
    </source>
</evidence>
<proteinExistence type="predicted"/>